<dbReference type="PANTHER" id="PTHR47272:SF1">
    <property type="entry name" value="PIGGYBAC TRANSPOSABLE ELEMENT-DERIVED PROTEIN 3-LIKE"/>
    <property type="match status" value="1"/>
</dbReference>
<feature type="non-terminal residue" evidence="3">
    <location>
        <position position="252"/>
    </location>
</feature>
<gene>
    <name evidence="3" type="ORF">BINO364_LOCUS1482</name>
</gene>
<organism evidence="3 4">
    <name type="scientific">Brenthis ino</name>
    <name type="common">lesser marbled fritillary</name>
    <dbReference type="NCBI Taxonomy" id="405034"/>
    <lineage>
        <taxon>Eukaryota</taxon>
        <taxon>Metazoa</taxon>
        <taxon>Ecdysozoa</taxon>
        <taxon>Arthropoda</taxon>
        <taxon>Hexapoda</taxon>
        <taxon>Insecta</taxon>
        <taxon>Pterygota</taxon>
        <taxon>Neoptera</taxon>
        <taxon>Endopterygota</taxon>
        <taxon>Lepidoptera</taxon>
        <taxon>Glossata</taxon>
        <taxon>Ditrysia</taxon>
        <taxon>Papilionoidea</taxon>
        <taxon>Nymphalidae</taxon>
        <taxon>Heliconiinae</taxon>
        <taxon>Argynnini</taxon>
        <taxon>Brenthis</taxon>
    </lineage>
</organism>
<feature type="domain" description="PiggyBac transposable element-derived protein" evidence="2">
    <location>
        <begin position="108"/>
        <end position="227"/>
    </location>
</feature>
<accession>A0A8J9Y4F5</accession>
<evidence type="ECO:0000256" key="1">
    <source>
        <dbReference type="SAM" id="MobiDB-lite"/>
    </source>
</evidence>
<protein>
    <recommendedName>
        <fullName evidence="2">PiggyBac transposable element-derived protein domain-containing protein</fullName>
    </recommendedName>
</protein>
<evidence type="ECO:0000313" key="4">
    <source>
        <dbReference type="Proteomes" id="UP000838878"/>
    </source>
</evidence>
<dbReference type="OrthoDB" id="122438at2759"/>
<reference evidence="3" key="1">
    <citation type="submission" date="2021-12" db="EMBL/GenBank/DDBJ databases">
        <authorList>
            <person name="Martin H S."/>
        </authorList>
    </citation>
    <scope>NUCLEOTIDE SEQUENCE</scope>
</reference>
<feature type="region of interest" description="Disordered" evidence="1">
    <location>
        <begin position="68"/>
        <end position="95"/>
    </location>
</feature>
<dbReference type="Pfam" id="PF13843">
    <property type="entry name" value="DDE_Tnp_1_7"/>
    <property type="match status" value="1"/>
</dbReference>
<dbReference type="InterPro" id="IPR029526">
    <property type="entry name" value="PGBD"/>
</dbReference>
<sequence length="252" mass="29163">MTSRGLREEKMEQFLFAYAKSEDRFDDKDDSIADPDFVLDLEVPMEVNDFEEVDGMEIDTIIKSIENSSSTSQLPAPSETLPQPGPSFNPRPSGRDEDLPTEFLELYSPVQFLFKIFSKELFEEIASQTSLYIVQKDTTIPFRVTRTDIQQFIGLVFIHVISTSSKSNESLKWWVRNTYMKDTMPVNKIENIIRFIYFNDNSERFHDHVNHDCLYKIRPVVTTMKQKIIGSDILPFSVPYHDQCLVPIPKGS</sequence>
<dbReference type="EMBL" id="OV170221">
    <property type="protein sequence ID" value="CAH0714431.1"/>
    <property type="molecule type" value="Genomic_DNA"/>
</dbReference>
<name>A0A8J9Y4F5_9NEOP</name>
<dbReference type="AlphaFoldDB" id="A0A8J9Y4F5"/>
<dbReference type="Proteomes" id="UP000838878">
    <property type="component" value="Chromosome 1"/>
</dbReference>
<proteinExistence type="predicted"/>
<dbReference type="PANTHER" id="PTHR47272">
    <property type="entry name" value="DDE_TNP_1_7 DOMAIN-CONTAINING PROTEIN"/>
    <property type="match status" value="1"/>
</dbReference>
<evidence type="ECO:0000313" key="3">
    <source>
        <dbReference type="EMBL" id="CAH0714431.1"/>
    </source>
</evidence>
<keyword evidence="4" id="KW-1185">Reference proteome</keyword>
<evidence type="ECO:0000259" key="2">
    <source>
        <dbReference type="Pfam" id="PF13843"/>
    </source>
</evidence>